<protein>
    <submittedName>
        <fullName evidence="4">HD family hydrolase</fullName>
    </submittedName>
</protein>
<dbReference type="PANTHER" id="PTHR11845">
    <property type="entry name" value="5'-DEOXYNUCLEOTIDASE HDDC2"/>
    <property type="match status" value="1"/>
</dbReference>
<reference evidence="4" key="1">
    <citation type="journal article" date="2020" name="ISME J.">
        <title>Gammaproteobacteria mediating utilization of methyl-, sulfur- and petroleum organic compounds in deep ocean hydrothermal plumes.</title>
        <authorList>
            <person name="Zhou Z."/>
            <person name="Liu Y."/>
            <person name="Pan J."/>
            <person name="Cron B.R."/>
            <person name="Toner B.M."/>
            <person name="Anantharaman K."/>
            <person name="Breier J.A."/>
            <person name="Dick G.J."/>
            <person name="Li M."/>
        </authorList>
    </citation>
    <scope>NUCLEOTIDE SEQUENCE</scope>
    <source>
        <strain evidence="4">SZUA-1523</strain>
    </source>
</reference>
<name>A0A832ZTE8_9CREN</name>
<dbReference type="Gene3D" id="1.10.3210.10">
    <property type="entry name" value="Hypothetical protein af1432"/>
    <property type="match status" value="1"/>
</dbReference>
<evidence type="ECO:0000259" key="3">
    <source>
        <dbReference type="Pfam" id="PF13023"/>
    </source>
</evidence>
<dbReference type="GO" id="GO:0005737">
    <property type="term" value="C:cytoplasm"/>
    <property type="evidence" value="ECO:0007669"/>
    <property type="project" value="TreeGrafter"/>
</dbReference>
<dbReference type="InterPro" id="IPR039356">
    <property type="entry name" value="YfbR/HDDC2"/>
</dbReference>
<comment type="caution">
    <text evidence="4">The sequence shown here is derived from an EMBL/GenBank/DDBJ whole genome shotgun (WGS) entry which is preliminary data.</text>
</comment>
<dbReference type="EMBL" id="DQVR01000080">
    <property type="protein sequence ID" value="HIQ24113.1"/>
    <property type="molecule type" value="Genomic_DNA"/>
</dbReference>
<dbReference type="SUPFAM" id="SSF109604">
    <property type="entry name" value="HD-domain/PDEase-like"/>
    <property type="match status" value="1"/>
</dbReference>
<dbReference type="Proteomes" id="UP000600071">
    <property type="component" value="Unassembled WGS sequence"/>
</dbReference>
<evidence type="ECO:0000256" key="1">
    <source>
        <dbReference type="ARBA" id="ARBA00022723"/>
    </source>
</evidence>
<dbReference type="Pfam" id="PF13023">
    <property type="entry name" value="HD_3"/>
    <property type="match status" value="1"/>
</dbReference>
<keyword evidence="1" id="KW-0479">Metal-binding</keyword>
<gene>
    <name evidence="4" type="ORF">EYH50_03600</name>
</gene>
<dbReference type="InterPro" id="IPR006674">
    <property type="entry name" value="HD_domain"/>
</dbReference>
<evidence type="ECO:0000313" key="4">
    <source>
        <dbReference type="EMBL" id="HIQ24113.1"/>
    </source>
</evidence>
<keyword evidence="2 4" id="KW-0378">Hydrolase</keyword>
<feature type="domain" description="HD" evidence="3">
    <location>
        <begin position="17"/>
        <end position="170"/>
    </location>
</feature>
<sequence>MATGRNRLRNIDRMLTALKSTPRTGWMLRGVHAALAESIAEHMAESAVLALLLAEFLRKEGVGVNVFRAAAISAVHDLSEAVIGDIVKMTADAIGKERKERLELAVARDMVGDDSTIYDLIYEYIEQKTIESQVAKLAETLSTLLQSLRYISQGYRDVAEIACSSALSIDRILQDSKDIAKLKDILDEFVRAGKEACKALTS</sequence>
<accession>A0A832ZTE8</accession>
<proteinExistence type="predicted"/>
<dbReference type="GO" id="GO:0002953">
    <property type="term" value="F:5'-deoxynucleotidase activity"/>
    <property type="evidence" value="ECO:0007669"/>
    <property type="project" value="InterPro"/>
</dbReference>
<dbReference type="PANTHER" id="PTHR11845:SF13">
    <property type="entry name" value="5'-DEOXYNUCLEOTIDASE HDDC2"/>
    <property type="match status" value="1"/>
</dbReference>
<dbReference type="GO" id="GO:0046872">
    <property type="term" value="F:metal ion binding"/>
    <property type="evidence" value="ECO:0007669"/>
    <property type="project" value="UniProtKB-KW"/>
</dbReference>
<evidence type="ECO:0000256" key="2">
    <source>
        <dbReference type="ARBA" id="ARBA00022801"/>
    </source>
</evidence>
<dbReference type="AlphaFoldDB" id="A0A832ZTE8"/>
<evidence type="ECO:0000313" key="5">
    <source>
        <dbReference type="Proteomes" id="UP000600071"/>
    </source>
</evidence>
<organism evidence="4 5">
    <name type="scientific">Pyrodictium delaneyi</name>
    <dbReference type="NCBI Taxonomy" id="1273541"/>
    <lineage>
        <taxon>Archaea</taxon>
        <taxon>Thermoproteota</taxon>
        <taxon>Thermoprotei</taxon>
        <taxon>Desulfurococcales</taxon>
        <taxon>Pyrodictiaceae</taxon>
        <taxon>Pyrodictium</taxon>
    </lineage>
</organism>